<protein>
    <submittedName>
        <fullName evidence="2">Uncharacterized protein</fullName>
    </submittedName>
</protein>
<dbReference type="Proteomes" id="UP000182649">
    <property type="component" value="Unassembled WGS sequence"/>
</dbReference>
<evidence type="ECO:0000313" key="3">
    <source>
        <dbReference type="Proteomes" id="UP000182649"/>
    </source>
</evidence>
<proteinExistence type="predicted"/>
<keyword evidence="1" id="KW-0472">Membrane</keyword>
<name>A0A1I7HHU2_9PROT</name>
<reference evidence="2 3" key="1">
    <citation type="submission" date="2016-10" db="EMBL/GenBank/DDBJ databases">
        <authorList>
            <person name="de Groot N.N."/>
        </authorList>
    </citation>
    <scope>NUCLEOTIDE SEQUENCE [LARGE SCALE GENOMIC DNA]</scope>
    <source>
        <strain evidence="2 3">Nl14</strain>
    </source>
</reference>
<dbReference type="EMBL" id="FPBZ01000009">
    <property type="protein sequence ID" value="SFU60344.1"/>
    <property type="molecule type" value="Genomic_DNA"/>
</dbReference>
<dbReference type="AlphaFoldDB" id="A0A1I7HHU2"/>
<evidence type="ECO:0000256" key="1">
    <source>
        <dbReference type="SAM" id="Phobius"/>
    </source>
</evidence>
<sequence>MIVAMVIMGIVKMAPDQIIHMVSVRHGFVTAVGAVYMALRVTFAFMSRSTVLGIGLTDVYDMLIDMVVVRVMQMAIMKVADMVIVRDASVAAFRAVGMGMIFMLWQDTIRIRHSTFP</sequence>
<feature type="transmembrane region" description="Helical" evidence="1">
    <location>
        <begin position="18"/>
        <end position="39"/>
    </location>
</feature>
<keyword evidence="1" id="KW-0812">Transmembrane</keyword>
<accession>A0A1I7HHU2</accession>
<organism evidence="2 3">
    <name type="scientific">Nitrosospira multiformis</name>
    <dbReference type="NCBI Taxonomy" id="1231"/>
    <lineage>
        <taxon>Bacteria</taxon>
        <taxon>Pseudomonadati</taxon>
        <taxon>Pseudomonadota</taxon>
        <taxon>Betaproteobacteria</taxon>
        <taxon>Nitrosomonadales</taxon>
        <taxon>Nitrosomonadaceae</taxon>
        <taxon>Nitrosospira</taxon>
    </lineage>
</organism>
<gene>
    <name evidence="2" type="ORF">SAMN05216417_10989</name>
</gene>
<keyword evidence="1" id="KW-1133">Transmembrane helix</keyword>
<evidence type="ECO:0000313" key="2">
    <source>
        <dbReference type="EMBL" id="SFU60344.1"/>
    </source>
</evidence>
<feature type="transmembrane region" description="Helical" evidence="1">
    <location>
        <begin position="88"/>
        <end position="105"/>
    </location>
</feature>